<evidence type="ECO:0000313" key="2">
    <source>
        <dbReference type="EMBL" id="CEM51449.1"/>
    </source>
</evidence>
<protein>
    <recommendedName>
        <fullName evidence="3">N-acetyltransferase domain-containing protein</fullName>
    </recommendedName>
</protein>
<feature type="compositionally biased region" description="Basic and acidic residues" evidence="1">
    <location>
        <begin position="231"/>
        <end position="249"/>
    </location>
</feature>
<accession>A0A0G4I3B6</accession>
<dbReference type="EMBL" id="CDMZ01004949">
    <property type="protein sequence ID" value="CEM51449.1"/>
    <property type="molecule type" value="Genomic_DNA"/>
</dbReference>
<dbReference type="AlphaFoldDB" id="A0A0G4I3B6"/>
<name>A0A0G4I3B6_9ALVE</name>
<feature type="compositionally biased region" description="Basic and acidic residues" evidence="1">
    <location>
        <begin position="59"/>
        <end position="77"/>
    </location>
</feature>
<reference evidence="2" key="1">
    <citation type="submission" date="2014-11" db="EMBL/GenBank/DDBJ databases">
        <authorList>
            <person name="Otto D Thomas"/>
            <person name="Naeem Raeece"/>
        </authorList>
    </citation>
    <scope>NUCLEOTIDE SEQUENCE</scope>
</reference>
<evidence type="ECO:0008006" key="3">
    <source>
        <dbReference type="Google" id="ProtNLM"/>
    </source>
</evidence>
<dbReference type="Gene3D" id="3.40.630.30">
    <property type="match status" value="1"/>
</dbReference>
<dbReference type="VEuPathDB" id="CryptoDB:Cvel_10631"/>
<feature type="compositionally biased region" description="Low complexity" evidence="1">
    <location>
        <begin position="219"/>
        <end position="230"/>
    </location>
</feature>
<feature type="region of interest" description="Disordered" evidence="1">
    <location>
        <begin position="189"/>
        <end position="278"/>
    </location>
</feature>
<feature type="compositionally biased region" description="Low complexity" evidence="1">
    <location>
        <begin position="315"/>
        <end position="327"/>
    </location>
</feature>
<dbReference type="SUPFAM" id="SSF55729">
    <property type="entry name" value="Acyl-CoA N-acyltransferases (Nat)"/>
    <property type="match status" value="1"/>
</dbReference>
<evidence type="ECO:0000256" key="1">
    <source>
        <dbReference type="SAM" id="MobiDB-lite"/>
    </source>
</evidence>
<gene>
    <name evidence="2" type="ORF">Cvel_10631</name>
</gene>
<proteinExistence type="predicted"/>
<feature type="region of interest" description="Disordered" evidence="1">
    <location>
        <begin position="53"/>
        <end position="77"/>
    </location>
</feature>
<dbReference type="InterPro" id="IPR016181">
    <property type="entry name" value="Acyl_CoA_acyltransferase"/>
</dbReference>
<feature type="region of interest" description="Disordered" evidence="1">
    <location>
        <begin position="294"/>
        <end position="354"/>
    </location>
</feature>
<organism evidence="2">
    <name type="scientific">Chromera velia CCMP2878</name>
    <dbReference type="NCBI Taxonomy" id="1169474"/>
    <lineage>
        <taxon>Eukaryota</taxon>
        <taxon>Sar</taxon>
        <taxon>Alveolata</taxon>
        <taxon>Colpodellida</taxon>
        <taxon>Chromeraceae</taxon>
        <taxon>Chromera</taxon>
    </lineage>
</organism>
<sequence>MTLMRDKNATKGAPISGVCVDVQRVLLKTKPGVERYQLDMCTIVSKSDSPEAMALEAAHSQHEGQKEEAKQGAKTRQEFGGSFNTVTVTFDASVQHMGQETGGIKFCLFGMSQTPPVTGRCERGTDKGVVLGEGTVYKPTEQEGGWGALGEGLVLCPLFIARQGNVGSVSFKLQKTEVGELGSLTGTISNASVDRSRQGAAVPPAPGGSRPKEAKRAGEGASSSSSATAGMEEKEKEVGWGEGEREREGGFIGGTGSSAGLSLLKHGSEDGGQPSSVPAPALEAVIDRAQPKVTGAALQSGLKDQLSPSRRPREPSSLSPLPGSSTPSKKKKTAGLAAGSPKLGDEAASSSSVTATTVLATTESQVKTGSKDEIHVYFVHINLEAAETGDLGQREKTRYLESAKVLREAFRKKKDEGTEKQTEGPMWESVTASTLIAGVRKESQPEEVLCAGLIGTDSESSDLYVEFQGTNIDYQQRGLSKKLMAEVDSFAKTAGCCAVYFTHDPNERHLWHVYPKMEYARVENGSEAFKALAARPNLLYPADAPWYYKLTGVDFPQTQKEAQKTMKNHEATFLEECQKRHAVKLVPGGGKRLGGVWACKG</sequence>